<evidence type="ECO:0000313" key="2">
    <source>
        <dbReference type="Proteomes" id="UP000037035"/>
    </source>
</evidence>
<dbReference type="InterPro" id="IPR011009">
    <property type="entry name" value="Kinase-like_dom_sf"/>
</dbReference>
<dbReference type="VEuPathDB" id="FungiDB:VP01_1303g5"/>
<dbReference type="Proteomes" id="UP000037035">
    <property type="component" value="Unassembled WGS sequence"/>
</dbReference>
<protein>
    <submittedName>
        <fullName evidence="1">AKL18 protein</fullName>
    </submittedName>
</protein>
<accession>A0A0L6VN21</accession>
<dbReference type="SUPFAM" id="SSF56112">
    <property type="entry name" value="Protein kinase-like (PK-like)"/>
    <property type="match status" value="1"/>
</dbReference>
<evidence type="ECO:0000313" key="1">
    <source>
        <dbReference type="EMBL" id="KNZ62176.1"/>
    </source>
</evidence>
<gene>
    <name evidence="1" type="ORF">VP01_1303g5</name>
</gene>
<proteinExistence type="predicted"/>
<keyword evidence="2" id="KW-1185">Reference proteome</keyword>
<comment type="caution">
    <text evidence="1">The sequence shown here is derived from an EMBL/GenBank/DDBJ whole genome shotgun (WGS) entry which is preliminary data.</text>
</comment>
<dbReference type="AlphaFoldDB" id="A0A0L6VN21"/>
<dbReference type="OrthoDB" id="10601803at2759"/>
<organism evidence="1 2">
    <name type="scientific">Puccinia sorghi</name>
    <dbReference type="NCBI Taxonomy" id="27349"/>
    <lineage>
        <taxon>Eukaryota</taxon>
        <taxon>Fungi</taxon>
        <taxon>Dikarya</taxon>
        <taxon>Basidiomycota</taxon>
        <taxon>Pucciniomycotina</taxon>
        <taxon>Pucciniomycetes</taxon>
        <taxon>Pucciniales</taxon>
        <taxon>Pucciniaceae</taxon>
        <taxon>Puccinia</taxon>
    </lineage>
</organism>
<reference evidence="1 2" key="1">
    <citation type="submission" date="2015-08" db="EMBL/GenBank/DDBJ databases">
        <title>Next Generation Sequencing and Analysis of the Genome of Puccinia sorghi L Schw, the Causal Agent of Maize Common Rust.</title>
        <authorList>
            <person name="Rochi L."/>
            <person name="Burguener G."/>
            <person name="Darino M."/>
            <person name="Turjanski A."/>
            <person name="Kreff E."/>
            <person name="Dieguez M.J."/>
            <person name="Sacco F."/>
        </authorList>
    </citation>
    <scope>NUCLEOTIDE SEQUENCE [LARGE SCALE GENOMIC DNA]</scope>
    <source>
        <strain evidence="1 2">RO10H11247</strain>
    </source>
</reference>
<name>A0A0L6VN21_9BASI</name>
<sequence length="210" mass="24456">MIQHLCLYKFMQKYIITTKETSKIIKASIYDSVIFNPMVAKYSLISNKTSGRNLIPPNLTILYGDNSDSKCSTHTERMEKSEVWEPEPIPHGLLPSFLPLDPALKMLHAFQHFVYFYTHGQMPLTDFKGNPPSSYHKSQDFKTKPSKFINDHYCTEVCEALHLPEFFENPWIPVSKKSTSFSSQAYHYKCFLQPTRKQFYFQGHQHIGAY</sequence>
<dbReference type="Gene3D" id="3.20.200.10">
    <property type="entry name" value="MHCK/EF2 kinase"/>
    <property type="match status" value="1"/>
</dbReference>
<dbReference type="EMBL" id="LAVV01003377">
    <property type="protein sequence ID" value="KNZ62176.1"/>
    <property type="molecule type" value="Genomic_DNA"/>
</dbReference>